<dbReference type="VEuPathDB" id="FungiDB:L203_03577"/>
<dbReference type="PANTHER" id="PTHR41391:SF1">
    <property type="entry name" value="RESTRICTION OF TELOMERE CAPPING PROTEIN 4"/>
    <property type="match status" value="1"/>
</dbReference>
<feature type="compositionally biased region" description="Polar residues" evidence="8">
    <location>
        <begin position="199"/>
        <end position="208"/>
    </location>
</feature>
<reference evidence="9" key="2">
    <citation type="journal article" date="2022" name="Elife">
        <title>Obligate sexual reproduction of a homothallic fungus closely related to the Cryptococcus pathogenic species complex.</title>
        <authorList>
            <person name="Passer A.R."/>
            <person name="Clancey S.A."/>
            <person name="Shea T."/>
            <person name="David-Palma M."/>
            <person name="Averette A.F."/>
            <person name="Boekhout T."/>
            <person name="Porcel B.M."/>
            <person name="Nowrousian M."/>
            <person name="Cuomo C.A."/>
            <person name="Sun S."/>
            <person name="Heitman J."/>
            <person name="Coelho M.A."/>
        </authorList>
    </citation>
    <scope>NUCLEOTIDE SEQUENCE</scope>
    <source>
        <strain evidence="9">CBS 7841</strain>
    </source>
</reference>
<feature type="region of interest" description="Disordered" evidence="8">
    <location>
        <begin position="185"/>
        <end position="476"/>
    </location>
</feature>
<gene>
    <name evidence="9" type="ORF">L203_105701</name>
</gene>
<keyword evidence="6" id="KW-0963">Cytoplasm</keyword>
<evidence type="ECO:0000313" key="9">
    <source>
        <dbReference type="EMBL" id="WVN90465.1"/>
    </source>
</evidence>
<dbReference type="Pfam" id="PF14474">
    <property type="entry name" value="RTC4"/>
    <property type="match status" value="1"/>
</dbReference>
<comment type="subcellular location">
    <subcellularLocation>
        <location evidence="3">Cytoplasm</location>
    </subcellularLocation>
    <subcellularLocation>
        <location evidence="2">Nucleus</location>
    </subcellularLocation>
</comment>
<dbReference type="RefSeq" id="XP_066071165.1">
    <property type="nucleotide sequence ID" value="XM_066215068.1"/>
</dbReference>
<reference evidence="9" key="1">
    <citation type="submission" date="2016-06" db="EMBL/GenBank/DDBJ databases">
        <authorList>
            <person name="Cuomo C."/>
            <person name="Litvintseva A."/>
            <person name="Heitman J."/>
            <person name="Chen Y."/>
            <person name="Sun S."/>
            <person name="Springer D."/>
            <person name="Dromer F."/>
            <person name="Young S."/>
            <person name="Zeng Q."/>
            <person name="Chapman S."/>
            <person name="Gujja S."/>
            <person name="Saif S."/>
            <person name="Birren B."/>
        </authorList>
    </citation>
    <scope>NUCLEOTIDE SEQUENCE</scope>
    <source>
        <strain evidence="9">CBS 7841</strain>
    </source>
</reference>
<reference evidence="9" key="3">
    <citation type="submission" date="2024-01" db="EMBL/GenBank/DDBJ databases">
        <authorList>
            <person name="Coelho M.A."/>
            <person name="David-Palma M."/>
            <person name="Shea T."/>
            <person name="Sun S."/>
            <person name="Cuomo C.A."/>
            <person name="Heitman J."/>
        </authorList>
    </citation>
    <scope>NUCLEOTIDE SEQUENCE</scope>
    <source>
        <strain evidence="9">CBS 7841</strain>
    </source>
</reference>
<evidence type="ECO:0000256" key="3">
    <source>
        <dbReference type="ARBA" id="ARBA00004496"/>
    </source>
</evidence>
<organism evidence="9 10">
    <name type="scientific">Cryptococcus depauperatus CBS 7841</name>
    <dbReference type="NCBI Taxonomy" id="1295531"/>
    <lineage>
        <taxon>Eukaryota</taxon>
        <taxon>Fungi</taxon>
        <taxon>Dikarya</taxon>
        <taxon>Basidiomycota</taxon>
        <taxon>Agaricomycotina</taxon>
        <taxon>Tremellomycetes</taxon>
        <taxon>Tremellales</taxon>
        <taxon>Cryptococcaceae</taxon>
        <taxon>Cryptococcus</taxon>
    </lineage>
</organism>
<name>A0A1E3IFV2_9TREE</name>
<evidence type="ECO:0000313" key="10">
    <source>
        <dbReference type="Proteomes" id="UP000094043"/>
    </source>
</evidence>
<feature type="compositionally biased region" description="Low complexity" evidence="8">
    <location>
        <begin position="293"/>
        <end position="307"/>
    </location>
</feature>
<dbReference type="Proteomes" id="UP000094043">
    <property type="component" value="Chromosome 7"/>
</dbReference>
<feature type="compositionally biased region" description="Basic and acidic residues" evidence="8">
    <location>
        <begin position="410"/>
        <end position="420"/>
    </location>
</feature>
<keyword evidence="10" id="KW-1185">Reference proteome</keyword>
<feature type="compositionally biased region" description="Basic and acidic residues" evidence="8">
    <location>
        <begin position="185"/>
        <end position="198"/>
    </location>
</feature>
<evidence type="ECO:0000256" key="6">
    <source>
        <dbReference type="ARBA" id="ARBA00022490"/>
    </source>
</evidence>
<comment type="similarity">
    <text evidence="4">Belongs to the RTC4 family.</text>
</comment>
<protein>
    <recommendedName>
        <fullName evidence="5">Restriction of telomere capping protein 4</fullName>
    </recommendedName>
</protein>
<dbReference type="OrthoDB" id="128308at2759"/>
<proteinExistence type="inferred from homology"/>
<dbReference type="GO" id="GO:0005634">
    <property type="term" value="C:nucleus"/>
    <property type="evidence" value="ECO:0007669"/>
    <property type="project" value="UniProtKB-SubCell"/>
</dbReference>
<feature type="region of interest" description="Disordered" evidence="8">
    <location>
        <begin position="81"/>
        <end position="108"/>
    </location>
</feature>
<dbReference type="GO" id="GO:0005737">
    <property type="term" value="C:cytoplasm"/>
    <property type="evidence" value="ECO:0007669"/>
    <property type="project" value="UniProtKB-SubCell"/>
</dbReference>
<dbReference type="InterPro" id="IPR028094">
    <property type="entry name" value="RTC4_C"/>
</dbReference>
<evidence type="ECO:0000256" key="5">
    <source>
        <dbReference type="ARBA" id="ARBA00015162"/>
    </source>
</evidence>
<feature type="compositionally biased region" description="Acidic residues" evidence="8">
    <location>
        <begin position="265"/>
        <end position="277"/>
    </location>
</feature>
<dbReference type="AlphaFoldDB" id="A0A1E3IFV2"/>
<accession>A0A1E3IFV2</accession>
<dbReference type="GeneID" id="91089910"/>
<evidence type="ECO:0000256" key="4">
    <source>
        <dbReference type="ARBA" id="ARBA00009461"/>
    </source>
</evidence>
<dbReference type="EMBL" id="CP143790">
    <property type="protein sequence ID" value="WVN90465.1"/>
    <property type="molecule type" value="Genomic_DNA"/>
</dbReference>
<evidence type="ECO:0000256" key="7">
    <source>
        <dbReference type="ARBA" id="ARBA00023242"/>
    </source>
</evidence>
<keyword evidence="7" id="KW-0539">Nucleus</keyword>
<evidence type="ECO:0000256" key="8">
    <source>
        <dbReference type="SAM" id="MobiDB-lite"/>
    </source>
</evidence>
<dbReference type="InterPro" id="IPR039024">
    <property type="entry name" value="RTC4"/>
</dbReference>
<sequence>METYQIEANDVFYASPLGRLQRQGTRGRPNLTHQSPVTSIPALECSSVQNKGSIYGMFIPKKRRLPKMTAGNAASVSLIARKRPKREEEQSDTIFVASSSGSRSGGRTKDVLQSQEKLQGYDPFDGVAKTSQNLKELDQAERKLPRVKGKRMTFELTNSPPRAKKRTKSSCRESILRGKVAFTKREAIASPKNYDESPSKMTAITRPSATLCEKSTKSRYHNFTRDASSAHLQVSSSSSQSRPRKPITRSISANTTTDTNSSSESNEDNSSDSEDELTLGHTPERHQSLGYKSSSVASSSPPIARRSLSLDHHMSQGQSPQHAEASVLAEMSDEEPLVTPRASGISLWADEIKRKSPENVRVKNRETRAQASSVGKYVGSKGKAREKSPGNSTPKATESRGKLGARGRHRVESNDEKHMDPSFLQRYQDATVTKDNRKRSVSKGEHNSERSITLAPKPTHPREVQPPKSPSTETRKVLVKTKDSGHSFFEMLEHISSSDLDEFDDEFLDGPSFVANPHEEEDLEFMGDNEFSDEDRKWLTSMMDASNLCPYCNQPLPREPSHSHKRLKARLHKLSTPAPTPSNPNARSLPWQQAIDFCTLHRAETTIIPLGIRAGYPQKIDFRNLYKRLEQKWIKQELNRIIKNPMVSRVFSAIKNEISKIGKLRWGGLVHQSKEERMAAVKPGYYGEVGRLVLIDHFQNLRQWGYLVPSVPPARRGSAALDNVALPIDPLSPNDFIVNVLVPEVAVFLIMDDRGYTKLSPDGYDEACRIREESARYGDWKFSEGDNKLKKTLEEIRREDDDKRKRLKKLYGTNRHGIEQDDYKEDTRSKRIKGQ</sequence>
<dbReference type="PANTHER" id="PTHR41391">
    <property type="entry name" value="RESTRICTION OF TELOMERE CAPPING PROTEIN 4"/>
    <property type="match status" value="1"/>
</dbReference>
<feature type="compositionally biased region" description="Low complexity" evidence="8">
    <location>
        <begin position="254"/>
        <end position="264"/>
    </location>
</feature>
<feature type="compositionally biased region" description="Basic and acidic residues" evidence="8">
    <location>
        <begin position="350"/>
        <end position="368"/>
    </location>
</feature>
<comment type="function">
    <text evidence="1">May be involved in a process influencing telomere capping.</text>
</comment>
<evidence type="ECO:0000256" key="2">
    <source>
        <dbReference type="ARBA" id="ARBA00004123"/>
    </source>
</evidence>
<evidence type="ECO:0000256" key="1">
    <source>
        <dbReference type="ARBA" id="ARBA00002738"/>
    </source>
</evidence>
<feature type="compositionally biased region" description="Low complexity" evidence="8">
    <location>
        <begin position="227"/>
        <end position="241"/>
    </location>
</feature>
<dbReference type="SMART" id="SM01312">
    <property type="entry name" value="RTC4"/>
    <property type="match status" value="1"/>
</dbReference>
<dbReference type="KEGG" id="cdep:91089910"/>